<proteinExistence type="predicted"/>
<organism evidence="2">
    <name type="scientific">uncultured Caudovirales phage</name>
    <dbReference type="NCBI Taxonomy" id="2100421"/>
    <lineage>
        <taxon>Viruses</taxon>
        <taxon>Duplodnaviria</taxon>
        <taxon>Heunggongvirae</taxon>
        <taxon>Uroviricota</taxon>
        <taxon>Caudoviricetes</taxon>
        <taxon>Peduoviridae</taxon>
        <taxon>Maltschvirus</taxon>
        <taxon>Maltschvirus maltsch</taxon>
    </lineage>
</organism>
<reference evidence="2" key="1">
    <citation type="submission" date="2020-05" db="EMBL/GenBank/DDBJ databases">
        <authorList>
            <person name="Chiriac C."/>
            <person name="Salcher M."/>
            <person name="Ghai R."/>
            <person name="Kavagutti S V."/>
        </authorList>
    </citation>
    <scope>NUCLEOTIDE SEQUENCE</scope>
</reference>
<evidence type="ECO:0000313" key="2">
    <source>
        <dbReference type="EMBL" id="CAB4199399.1"/>
    </source>
</evidence>
<sequence length="107" mass="11734">MDTGFNLVFVVVEWHDAHVGTDGWEARQDLVDDGPAIIESCGFLLTPEQGGKKNHISVVTTWSEDDMVHSVFHIPEQMVQKVEVLVRSHELANVITFSSTGSSGGRA</sequence>
<evidence type="ECO:0000313" key="1">
    <source>
        <dbReference type="EMBL" id="CAB4182721.1"/>
    </source>
</evidence>
<dbReference type="EMBL" id="LR797277">
    <property type="protein sequence ID" value="CAB4199399.1"/>
    <property type="molecule type" value="Genomic_DNA"/>
</dbReference>
<protein>
    <submittedName>
        <fullName evidence="2">Uncharacterized protein</fullName>
    </submittedName>
</protein>
<gene>
    <name evidence="1" type="ORF">UFOVP1083_15</name>
    <name evidence="2" type="ORF">UFOVP1327_38</name>
</gene>
<dbReference type="EMBL" id="LR797036">
    <property type="protein sequence ID" value="CAB4182721.1"/>
    <property type="molecule type" value="Genomic_DNA"/>
</dbReference>
<accession>A0A6J5RQI2</accession>
<name>A0A6J5RQI2_9CAUD</name>